<feature type="region of interest" description="Disordered" evidence="14">
    <location>
        <begin position="396"/>
        <end position="422"/>
    </location>
</feature>
<dbReference type="Proteomes" id="UP001589643">
    <property type="component" value="Unassembled WGS sequence"/>
</dbReference>
<keyword evidence="8 13" id="KW-0274">FAD</keyword>
<evidence type="ECO:0000313" key="17">
    <source>
        <dbReference type="EMBL" id="MFB8893299.1"/>
    </source>
</evidence>
<reference evidence="17 18" key="1">
    <citation type="submission" date="2024-08" db="EMBL/GenBank/DDBJ databases">
        <title>Heavy metals resistant antinobacteria isolated from wastewater.</title>
        <authorList>
            <person name="Roman Ponce B."/>
            <person name="Blanco Mercado M.A."/>
            <person name="Avila Aldana I.N."/>
            <person name="Morales Arrieta S."/>
        </authorList>
    </citation>
    <scope>NUCLEOTIDE SEQUENCE [LARGE SCALE GENOMIC DNA]</scope>
    <source>
        <strain evidence="18">sma-1</strain>
    </source>
</reference>
<comment type="subcellular location">
    <subcellularLocation>
        <location evidence="13">Cytoplasm</location>
    </subcellularLocation>
</comment>
<dbReference type="RefSeq" id="WP_378718780.1">
    <property type="nucleotide sequence ID" value="NZ_JBHLHV010000001.1"/>
</dbReference>
<dbReference type="InterPro" id="IPR005288">
    <property type="entry name" value="NadB"/>
</dbReference>
<feature type="domain" description="Fumarate reductase/succinate dehydrogenase flavoprotein-like C-terminal" evidence="16">
    <location>
        <begin position="429"/>
        <end position="504"/>
    </location>
</feature>
<dbReference type="InterPro" id="IPR027477">
    <property type="entry name" value="Succ_DH/fumarate_Rdtase_cat_sf"/>
</dbReference>
<keyword evidence="6 13" id="KW-0285">Flavoprotein</keyword>
<keyword evidence="7 13" id="KW-0662">Pyridine nucleotide biosynthesis</keyword>
<evidence type="ECO:0000256" key="14">
    <source>
        <dbReference type="SAM" id="MobiDB-lite"/>
    </source>
</evidence>
<evidence type="ECO:0000259" key="16">
    <source>
        <dbReference type="Pfam" id="PF02910"/>
    </source>
</evidence>
<evidence type="ECO:0000256" key="12">
    <source>
        <dbReference type="NCBIfam" id="TIGR00551"/>
    </source>
</evidence>
<keyword evidence="18" id="KW-1185">Reference proteome</keyword>
<evidence type="ECO:0000256" key="9">
    <source>
        <dbReference type="ARBA" id="ARBA00023002"/>
    </source>
</evidence>
<evidence type="ECO:0000256" key="11">
    <source>
        <dbReference type="ARBA" id="ARBA00048305"/>
    </source>
</evidence>
<organism evidence="17 18">
    <name type="scientific">Microbacterium plantarum</name>
    <dbReference type="NCBI Taxonomy" id="1816425"/>
    <lineage>
        <taxon>Bacteria</taxon>
        <taxon>Bacillati</taxon>
        <taxon>Actinomycetota</taxon>
        <taxon>Actinomycetes</taxon>
        <taxon>Micrococcales</taxon>
        <taxon>Microbacteriaceae</taxon>
        <taxon>Microbacterium</taxon>
    </lineage>
</organism>
<dbReference type="EMBL" id="JBHLHV010000001">
    <property type="protein sequence ID" value="MFB8893299.1"/>
    <property type="molecule type" value="Genomic_DNA"/>
</dbReference>
<dbReference type="SUPFAM" id="SSF56425">
    <property type="entry name" value="Succinate dehydrogenase/fumarate reductase flavoprotein, catalytic domain"/>
    <property type="match status" value="1"/>
</dbReference>
<feature type="domain" description="FAD-dependent oxidoreductase 2 FAD-binding" evidence="15">
    <location>
        <begin position="5"/>
        <end position="376"/>
    </location>
</feature>
<dbReference type="PRINTS" id="PR00368">
    <property type="entry name" value="FADPNR"/>
</dbReference>
<protein>
    <recommendedName>
        <fullName evidence="5 12">L-aspartate oxidase</fullName>
        <ecNumber evidence="4 12">1.4.3.16</ecNumber>
    </recommendedName>
</protein>
<dbReference type="Gene3D" id="3.50.50.60">
    <property type="entry name" value="FAD/NAD(P)-binding domain"/>
    <property type="match status" value="1"/>
</dbReference>
<dbReference type="Pfam" id="PF00890">
    <property type="entry name" value="FAD_binding_2"/>
    <property type="match status" value="1"/>
</dbReference>
<evidence type="ECO:0000256" key="4">
    <source>
        <dbReference type="ARBA" id="ARBA00012173"/>
    </source>
</evidence>
<dbReference type="Gene3D" id="1.20.58.100">
    <property type="entry name" value="Fumarate reductase/succinate dehydrogenase flavoprotein-like, C-terminal domain"/>
    <property type="match status" value="1"/>
</dbReference>
<evidence type="ECO:0000256" key="1">
    <source>
        <dbReference type="ARBA" id="ARBA00001974"/>
    </source>
</evidence>
<accession>A0ABV5ETK8</accession>
<evidence type="ECO:0000313" key="18">
    <source>
        <dbReference type="Proteomes" id="UP001589643"/>
    </source>
</evidence>
<comment type="similarity">
    <text evidence="3 13">Belongs to the FAD-dependent oxidoreductase 2 family. NadB subfamily.</text>
</comment>
<dbReference type="SUPFAM" id="SSF46977">
    <property type="entry name" value="Succinate dehydrogenase/fumarate reductase flavoprotein C-terminal domain"/>
    <property type="match status" value="1"/>
</dbReference>
<dbReference type="Pfam" id="PF02910">
    <property type="entry name" value="Succ_DH_flav_C"/>
    <property type="match status" value="1"/>
</dbReference>
<dbReference type="PANTHER" id="PTHR42716">
    <property type="entry name" value="L-ASPARTATE OXIDASE"/>
    <property type="match status" value="1"/>
</dbReference>
<dbReference type="PANTHER" id="PTHR42716:SF2">
    <property type="entry name" value="L-ASPARTATE OXIDASE, CHLOROPLASTIC"/>
    <property type="match status" value="1"/>
</dbReference>
<dbReference type="InterPro" id="IPR037099">
    <property type="entry name" value="Fum_R/Succ_DH_flav-like_C_sf"/>
</dbReference>
<comment type="function">
    <text evidence="10">Catalyzes the oxidation of L-aspartate to iminoaspartate, the first step in the de novo biosynthesis of NAD(+).</text>
</comment>
<comment type="catalytic activity">
    <reaction evidence="11">
        <text>L-aspartate + O2 = iminosuccinate + H2O2</text>
        <dbReference type="Rhea" id="RHEA:25876"/>
        <dbReference type="ChEBI" id="CHEBI:15379"/>
        <dbReference type="ChEBI" id="CHEBI:16240"/>
        <dbReference type="ChEBI" id="CHEBI:29991"/>
        <dbReference type="ChEBI" id="CHEBI:77875"/>
        <dbReference type="EC" id="1.4.3.16"/>
    </reaction>
    <physiologicalReaction direction="left-to-right" evidence="11">
        <dbReference type="Rhea" id="RHEA:25877"/>
    </physiologicalReaction>
</comment>
<comment type="pathway">
    <text evidence="2 13">Cofactor biosynthesis; NAD(+) biosynthesis; iminoaspartate from L-aspartate (oxidase route): step 1/1.</text>
</comment>
<evidence type="ECO:0000256" key="8">
    <source>
        <dbReference type="ARBA" id="ARBA00022827"/>
    </source>
</evidence>
<comment type="caution">
    <text evidence="17">The sequence shown here is derived from an EMBL/GenBank/DDBJ whole genome shotgun (WGS) entry which is preliminary data.</text>
</comment>
<dbReference type="NCBIfam" id="TIGR00551">
    <property type="entry name" value="nadB"/>
    <property type="match status" value="1"/>
</dbReference>
<evidence type="ECO:0000259" key="15">
    <source>
        <dbReference type="Pfam" id="PF00890"/>
    </source>
</evidence>
<evidence type="ECO:0000256" key="13">
    <source>
        <dbReference type="RuleBase" id="RU362049"/>
    </source>
</evidence>
<name>A0ABV5ETK8_9MICO</name>
<evidence type="ECO:0000256" key="6">
    <source>
        <dbReference type="ARBA" id="ARBA00022630"/>
    </source>
</evidence>
<comment type="cofactor">
    <cofactor evidence="1 13">
        <name>FAD</name>
        <dbReference type="ChEBI" id="CHEBI:57692"/>
    </cofactor>
</comment>
<evidence type="ECO:0000256" key="10">
    <source>
        <dbReference type="ARBA" id="ARBA00029426"/>
    </source>
</evidence>
<dbReference type="InterPro" id="IPR003953">
    <property type="entry name" value="FAD-dep_OxRdtase_2_FAD-bd"/>
</dbReference>
<evidence type="ECO:0000256" key="3">
    <source>
        <dbReference type="ARBA" id="ARBA00008562"/>
    </source>
</evidence>
<evidence type="ECO:0000256" key="5">
    <source>
        <dbReference type="ARBA" id="ARBA00021901"/>
    </source>
</evidence>
<evidence type="ECO:0000256" key="2">
    <source>
        <dbReference type="ARBA" id="ARBA00004950"/>
    </source>
</evidence>
<keyword evidence="9 13" id="KW-0560">Oxidoreductase</keyword>
<proteinExistence type="inferred from homology"/>
<evidence type="ECO:0000256" key="7">
    <source>
        <dbReference type="ARBA" id="ARBA00022642"/>
    </source>
</evidence>
<gene>
    <name evidence="17" type="primary">nadB</name>
    <name evidence="17" type="ORF">AB7P39_10650</name>
</gene>
<dbReference type="InterPro" id="IPR015939">
    <property type="entry name" value="Fum_Rdtase/Succ_DH_flav-like_C"/>
</dbReference>
<feature type="compositionally biased region" description="Low complexity" evidence="14">
    <location>
        <begin position="396"/>
        <end position="415"/>
    </location>
</feature>
<feature type="region of interest" description="Disordered" evidence="14">
    <location>
        <begin position="493"/>
        <end position="525"/>
    </location>
</feature>
<dbReference type="GO" id="GO:0008734">
    <property type="term" value="F:L-aspartate oxidase activity"/>
    <property type="evidence" value="ECO:0007669"/>
    <property type="project" value="UniProtKB-EC"/>
</dbReference>
<dbReference type="InterPro" id="IPR036188">
    <property type="entry name" value="FAD/NAD-bd_sf"/>
</dbReference>
<dbReference type="EC" id="1.4.3.16" evidence="4 12"/>
<sequence length="525" mass="53916">MTRRVVVVGSGLAGGMCALRAADAGCEVVLVTKGALGDGNTAYAQGGIAAVTATGDSVLAHVDDTLRAGAGLGERDAVHTLASAGPDAVATLEAIGVAFDRDDSGALRLGLEGAHRVPRILHAGGDATGAAIQRALNRALALAPVQIRSDALATDVVVSDGATRGVRVLSEGRTEMLAADAVVLATGGAGQLYAHTTNPAVATADGIALALRAGATVADLEFVQFHPTALTDGTLVSEAVRGEGAVLIDERGHRFCVDAHPDAELAPRDVVARAIAAAMARQGGRPVLLDATGLRETPSATAAFLAHRFPTIDESVRARGWDWSRHPVPVTPAAHYLMGGVVTDLDGRTDVDGLFAVGEVARTGVHGANRLASNSLLEAVVFGLRTADAVVDGDPRVATASPSVSSSPRAVAGRSRAPRRIPANGPFSRAALQSLMWRHVGLERDASGLALALDILDEWSRAAVAPRSRREHEDANLLLVASSMTTAALARTRSIGAHHRSDDTTARPLTADESVRPAAVPEKVA</sequence>
<dbReference type="Gene3D" id="3.90.700.10">
    <property type="entry name" value="Succinate dehydrogenase/fumarate reductase flavoprotein, catalytic domain"/>
    <property type="match status" value="1"/>
</dbReference>
<dbReference type="SUPFAM" id="SSF51905">
    <property type="entry name" value="FAD/NAD(P)-binding domain"/>
    <property type="match status" value="1"/>
</dbReference>